<dbReference type="InterPro" id="IPR003494">
    <property type="entry name" value="SHS2_FtsA"/>
</dbReference>
<dbReference type="SMART" id="SM00842">
    <property type="entry name" value="FtsA"/>
    <property type="match status" value="1"/>
</dbReference>
<dbReference type="PIRSF" id="PIRSF019169">
    <property type="entry name" value="PilM"/>
    <property type="match status" value="1"/>
</dbReference>
<dbReference type="PANTHER" id="PTHR32432:SF3">
    <property type="entry name" value="ETHANOLAMINE UTILIZATION PROTEIN EUTJ"/>
    <property type="match status" value="1"/>
</dbReference>
<accession>A0A423PQR0</accession>
<feature type="domain" description="SHS2" evidence="1">
    <location>
        <begin position="1"/>
        <end position="168"/>
    </location>
</feature>
<evidence type="ECO:0000313" key="3">
    <source>
        <dbReference type="Proteomes" id="UP000285310"/>
    </source>
</evidence>
<dbReference type="InParanoid" id="A0A423PQR0"/>
<dbReference type="AlphaFoldDB" id="A0A423PQR0"/>
<dbReference type="InterPro" id="IPR050696">
    <property type="entry name" value="FtsA/MreB"/>
</dbReference>
<sequence>MFGLDISARRVKLLELTLEAGQPRIAAYASEPLAVDAVHDGQIQNAEDVARAVRRALARSATRTRRVAVAVSGPSVISKTIRMPADLSETEIEQQIEVDAEIHLSQPLRDVFLDFQILERDPRDPRFNRVLLVACRRETVELRIAAMEMAGLSVGLVDVEEYALQNACSLLDRTTRSEQSWFAVFDVGALDMRLTVQHGSRSRYTRSIEFGGQAIAERLISRHGLADIEQLHSHLRTGELSQPDLAEDIAAFARNLATRIEQSLRFFLSANAENDQAIDRVVITGGVARYPGLAEALGEQLPWRVTLGNPLADMSVNAHARRNHVDDEAPALMIAAGLALRGLA</sequence>
<dbReference type="Gene3D" id="3.30.420.40">
    <property type="match status" value="2"/>
</dbReference>
<dbReference type="EMBL" id="AYKG01000024">
    <property type="protein sequence ID" value="ROO27923.1"/>
    <property type="molecule type" value="Genomic_DNA"/>
</dbReference>
<name>A0A423PQR0_9GAMM</name>
<dbReference type="Gene3D" id="3.30.1490.300">
    <property type="match status" value="1"/>
</dbReference>
<keyword evidence="3" id="KW-1185">Reference proteome</keyword>
<dbReference type="RefSeq" id="WP_184999819.1">
    <property type="nucleotide sequence ID" value="NZ_AYKG01000024.1"/>
</dbReference>
<comment type="caution">
    <text evidence="2">The sequence shown here is derived from an EMBL/GenBank/DDBJ whole genome shotgun (WGS) entry which is preliminary data.</text>
</comment>
<evidence type="ECO:0000259" key="1">
    <source>
        <dbReference type="SMART" id="SM00842"/>
    </source>
</evidence>
<evidence type="ECO:0000313" key="2">
    <source>
        <dbReference type="EMBL" id="ROO27923.1"/>
    </source>
</evidence>
<proteinExistence type="predicted"/>
<dbReference type="GO" id="GO:0051301">
    <property type="term" value="P:cell division"/>
    <property type="evidence" value="ECO:0007669"/>
    <property type="project" value="InterPro"/>
</dbReference>
<organism evidence="2 3">
    <name type="scientific">Salinisphaera japonica YTM-1</name>
    <dbReference type="NCBI Taxonomy" id="1209778"/>
    <lineage>
        <taxon>Bacteria</taxon>
        <taxon>Pseudomonadati</taxon>
        <taxon>Pseudomonadota</taxon>
        <taxon>Gammaproteobacteria</taxon>
        <taxon>Salinisphaerales</taxon>
        <taxon>Salinisphaeraceae</taxon>
        <taxon>Salinisphaera</taxon>
    </lineage>
</organism>
<reference evidence="2 3" key="1">
    <citation type="submission" date="2013-10" db="EMBL/GenBank/DDBJ databases">
        <title>Salinisphaera japonica YTM-1 Genome Sequencing.</title>
        <authorList>
            <person name="Lai Q."/>
            <person name="Li C."/>
            <person name="Shao Z."/>
        </authorList>
    </citation>
    <scope>NUCLEOTIDE SEQUENCE [LARGE SCALE GENOMIC DNA]</scope>
    <source>
        <strain evidence="2 3">YTM-1</strain>
    </source>
</reference>
<protein>
    <submittedName>
        <fullName evidence="2">Pilus assembly protein PilM</fullName>
    </submittedName>
</protein>
<dbReference type="InterPro" id="IPR005883">
    <property type="entry name" value="PilM"/>
</dbReference>
<dbReference type="InterPro" id="IPR043129">
    <property type="entry name" value="ATPase_NBD"/>
</dbReference>
<gene>
    <name evidence="2" type="ORF">SAJA_08895</name>
</gene>
<dbReference type="NCBIfam" id="TIGR01175">
    <property type="entry name" value="pilM"/>
    <property type="match status" value="1"/>
</dbReference>
<dbReference type="SUPFAM" id="SSF53067">
    <property type="entry name" value="Actin-like ATPase domain"/>
    <property type="match status" value="2"/>
</dbReference>
<dbReference type="Pfam" id="PF11104">
    <property type="entry name" value="PilM_2"/>
    <property type="match status" value="1"/>
</dbReference>
<dbReference type="PANTHER" id="PTHR32432">
    <property type="entry name" value="CELL DIVISION PROTEIN FTSA-RELATED"/>
    <property type="match status" value="1"/>
</dbReference>
<dbReference type="CDD" id="cd24049">
    <property type="entry name" value="ASKHA_NBD_PilM"/>
    <property type="match status" value="1"/>
</dbReference>
<dbReference type="Proteomes" id="UP000285310">
    <property type="component" value="Unassembled WGS sequence"/>
</dbReference>